<accession>W0I0F9</accession>
<organism evidence="1 2">
    <name type="scientific">Sodalis praecaptivus</name>
    <dbReference type="NCBI Taxonomy" id="1239307"/>
    <lineage>
        <taxon>Bacteria</taxon>
        <taxon>Pseudomonadati</taxon>
        <taxon>Pseudomonadota</taxon>
        <taxon>Gammaproteobacteria</taxon>
        <taxon>Enterobacterales</taxon>
        <taxon>Bruguierivoracaceae</taxon>
        <taxon>Sodalis</taxon>
    </lineage>
</organism>
<dbReference type="KEGG" id="sod:Sant_2937"/>
<dbReference type="AlphaFoldDB" id="W0I0F9"/>
<evidence type="ECO:0000313" key="1">
    <source>
        <dbReference type="EMBL" id="AHF77945.1"/>
    </source>
</evidence>
<proteinExistence type="predicted"/>
<protein>
    <submittedName>
        <fullName evidence="1">Phage protein</fullName>
    </submittedName>
</protein>
<dbReference type="HOGENOM" id="CLU_2552948_0_0_6"/>
<dbReference type="RefSeq" id="WP_025423093.1">
    <property type="nucleotide sequence ID" value="NZ_CP006569.1"/>
</dbReference>
<dbReference type="InterPro" id="IPR055869">
    <property type="entry name" value="DUF7446"/>
</dbReference>
<evidence type="ECO:0000313" key="2">
    <source>
        <dbReference type="Proteomes" id="UP000019028"/>
    </source>
</evidence>
<gene>
    <name evidence="1" type="ORF">Sant_2937</name>
</gene>
<keyword evidence="2" id="KW-1185">Reference proteome</keyword>
<name>W0I0F9_9GAMM</name>
<reference evidence="1 2" key="1">
    <citation type="journal article" date="2014" name="Genome Biol. Evol.">
        <title>Genome degeneration and adaptation in a nascent stage of symbiosis.</title>
        <authorList>
            <person name="Oakeson K.F."/>
            <person name="Gil R."/>
            <person name="Clayton A.L."/>
            <person name="Dunn D.M."/>
            <person name="von Niederhausern A.C."/>
            <person name="Hamil C."/>
            <person name="Aoyagi A."/>
            <person name="Duval B."/>
            <person name="Baca A."/>
            <person name="Silva F.J."/>
            <person name="Vallier A."/>
            <person name="Jackson D.G."/>
            <person name="Latorre A."/>
            <person name="Weiss R.B."/>
            <person name="Heddi A."/>
            <person name="Moya A."/>
            <person name="Dale C."/>
        </authorList>
    </citation>
    <scope>NUCLEOTIDE SEQUENCE [LARGE SCALE GENOMIC DNA]</scope>
    <source>
        <strain evidence="1 2">HS1</strain>
    </source>
</reference>
<sequence>MAKNIHIGLSPLTGTIFAGPARPMKGGPDGAMQFTGEKVDVTAQCLAAVAQKLVDEDRIISWSLPDGIVLQLRADYVEAKNHD</sequence>
<dbReference type="PATRIC" id="fig|1239307.3.peg.3234"/>
<dbReference type="Proteomes" id="UP000019028">
    <property type="component" value="Chromosome"/>
</dbReference>
<dbReference type="EMBL" id="CP006569">
    <property type="protein sequence ID" value="AHF77945.1"/>
    <property type="molecule type" value="Genomic_DNA"/>
</dbReference>
<dbReference type="OrthoDB" id="6548704at2"/>
<dbReference type="Pfam" id="PF24233">
    <property type="entry name" value="DUF7446"/>
    <property type="match status" value="1"/>
</dbReference>